<comment type="subcellular location">
    <subcellularLocation>
        <location evidence="6">Cell outer membrane</location>
        <topology evidence="6">Multi-pass membrane protein</topology>
    </subcellularLocation>
</comment>
<evidence type="ECO:0000313" key="11">
    <source>
        <dbReference type="Proteomes" id="UP000515344"/>
    </source>
</evidence>
<dbReference type="PROSITE" id="PS00018">
    <property type="entry name" value="EF_HAND_1"/>
    <property type="match status" value="1"/>
</dbReference>
<dbReference type="GO" id="GO:0006826">
    <property type="term" value="P:iron ion transport"/>
    <property type="evidence" value="ECO:0007669"/>
    <property type="project" value="UniProtKB-KW"/>
</dbReference>
<evidence type="ECO:0000256" key="4">
    <source>
        <dbReference type="ARBA" id="ARBA00023136"/>
    </source>
</evidence>
<dbReference type="InterPro" id="IPR037066">
    <property type="entry name" value="Plug_dom_sf"/>
</dbReference>
<dbReference type="SUPFAM" id="SSF49464">
    <property type="entry name" value="Carboxypeptidase regulatory domain-like"/>
    <property type="match status" value="1"/>
</dbReference>
<evidence type="ECO:0000256" key="2">
    <source>
        <dbReference type="ARBA" id="ARBA00022496"/>
    </source>
</evidence>
<dbReference type="InterPro" id="IPR008969">
    <property type="entry name" value="CarboxyPept-like_regulatory"/>
</dbReference>
<proteinExistence type="inferred from homology"/>
<dbReference type="NCBIfam" id="TIGR04057">
    <property type="entry name" value="SusC_RagA_signa"/>
    <property type="match status" value="1"/>
</dbReference>
<keyword evidence="3" id="KW-0408">Iron</keyword>
<keyword evidence="7" id="KW-0798">TonB box</keyword>
<keyword evidence="5 6" id="KW-0998">Cell outer membrane</keyword>
<dbReference type="FunFam" id="2.170.130.10:FF:000003">
    <property type="entry name" value="SusC/RagA family TonB-linked outer membrane protein"/>
    <property type="match status" value="1"/>
</dbReference>
<keyword evidence="6" id="KW-0812">Transmembrane</keyword>
<keyword evidence="2" id="KW-0410">Iron transport</keyword>
<keyword evidence="1 6" id="KW-0813">Transport</keyword>
<keyword evidence="10" id="KW-0675">Receptor</keyword>
<dbReference type="GO" id="GO:0009279">
    <property type="term" value="C:cell outer membrane"/>
    <property type="evidence" value="ECO:0007669"/>
    <property type="project" value="UniProtKB-SubCell"/>
</dbReference>
<dbReference type="RefSeq" id="WP_182805485.1">
    <property type="nucleotide sequence ID" value="NZ_CP060007.1"/>
</dbReference>
<dbReference type="EMBL" id="CP060007">
    <property type="protein sequence ID" value="QNA45968.1"/>
    <property type="molecule type" value="Genomic_DNA"/>
</dbReference>
<organism evidence="10 11">
    <name type="scientific">Lacibacter sediminis</name>
    <dbReference type="NCBI Taxonomy" id="2760713"/>
    <lineage>
        <taxon>Bacteria</taxon>
        <taxon>Pseudomonadati</taxon>
        <taxon>Bacteroidota</taxon>
        <taxon>Chitinophagia</taxon>
        <taxon>Chitinophagales</taxon>
        <taxon>Chitinophagaceae</taxon>
        <taxon>Lacibacter</taxon>
    </lineage>
</organism>
<evidence type="ECO:0000256" key="6">
    <source>
        <dbReference type="PROSITE-ProRule" id="PRU01360"/>
    </source>
</evidence>
<comment type="similarity">
    <text evidence="6 7">Belongs to the TonB-dependent receptor family.</text>
</comment>
<dbReference type="Gene3D" id="2.60.40.1120">
    <property type="entry name" value="Carboxypeptidase-like, regulatory domain"/>
    <property type="match status" value="1"/>
</dbReference>
<dbReference type="InterPro" id="IPR000531">
    <property type="entry name" value="Beta-barrel_TonB"/>
</dbReference>
<dbReference type="Pfam" id="PF07715">
    <property type="entry name" value="Plug"/>
    <property type="match status" value="1"/>
</dbReference>
<dbReference type="InterPro" id="IPR018247">
    <property type="entry name" value="EF_Hand_1_Ca_BS"/>
</dbReference>
<dbReference type="SMART" id="SM00965">
    <property type="entry name" value="STN"/>
    <property type="match status" value="1"/>
</dbReference>
<dbReference type="KEGG" id="lacs:H4075_07215"/>
<dbReference type="Gene3D" id="2.170.130.10">
    <property type="entry name" value="TonB-dependent receptor, plug domain"/>
    <property type="match status" value="1"/>
</dbReference>
<feature type="chain" id="PRO_5028877216" evidence="8">
    <location>
        <begin position="18"/>
        <end position="1120"/>
    </location>
</feature>
<protein>
    <submittedName>
        <fullName evidence="10">TonB-dependent receptor</fullName>
    </submittedName>
</protein>
<dbReference type="NCBIfam" id="TIGR04056">
    <property type="entry name" value="OMP_RagA_SusC"/>
    <property type="match status" value="1"/>
</dbReference>
<dbReference type="AlphaFoldDB" id="A0A7G5XKG5"/>
<accession>A0A7G5XKG5</accession>
<dbReference type="SUPFAM" id="SSF56935">
    <property type="entry name" value="Porins"/>
    <property type="match status" value="1"/>
</dbReference>
<dbReference type="InterPro" id="IPR011662">
    <property type="entry name" value="Secretin/TonB_short_N"/>
</dbReference>
<dbReference type="PROSITE" id="PS52016">
    <property type="entry name" value="TONB_DEPENDENT_REC_3"/>
    <property type="match status" value="1"/>
</dbReference>
<feature type="signal peptide" evidence="8">
    <location>
        <begin position="1"/>
        <end position="17"/>
    </location>
</feature>
<evidence type="ECO:0000256" key="1">
    <source>
        <dbReference type="ARBA" id="ARBA00022448"/>
    </source>
</evidence>
<evidence type="ECO:0000256" key="3">
    <source>
        <dbReference type="ARBA" id="ARBA00023004"/>
    </source>
</evidence>
<keyword evidence="6" id="KW-1134">Transmembrane beta strand</keyword>
<dbReference type="InterPro" id="IPR023996">
    <property type="entry name" value="TonB-dep_OMP_SusC/RagA"/>
</dbReference>
<evidence type="ECO:0000256" key="7">
    <source>
        <dbReference type="RuleBase" id="RU003357"/>
    </source>
</evidence>
<keyword evidence="2" id="KW-0406">Ion transport</keyword>
<keyword evidence="4 6" id="KW-0472">Membrane</keyword>
<evidence type="ECO:0000259" key="9">
    <source>
        <dbReference type="SMART" id="SM00965"/>
    </source>
</evidence>
<evidence type="ECO:0000256" key="8">
    <source>
        <dbReference type="SAM" id="SignalP"/>
    </source>
</evidence>
<keyword evidence="11" id="KW-1185">Reference proteome</keyword>
<dbReference type="InterPro" id="IPR039426">
    <property type="entry name" value="TonB-dep_rcpt-like"/>
</dbReference>
<evidence type="ECO:0000256" key="5">
    <source>
        <dbReference type="ARBA" id="ARBA00023237"/>
    </source>
</evidence>
<keyword evidence="8" id="KW-0732">Signal</keyword>
<dbReference type="InterPro" id="IPR023997">
    <property type="entry name" value="TonB-dep_OMP_SusC/RagA_CS"/>
</dbReference>
<dbReference type="Pfam" id="PF00593">
    <property type="entry name" value="TonB_dep_Rec_b-barrel"/>
    <property type="match status" value="1"/>
</dbReference>
<reference evidence="11" key="1">
    <citation type="submission" date="2020-08" db="EMBL/GenBank/DDBJ databases">
        <title>Lacibacter sp. S13-6-6 genome sequencing.</title>
        <authorList>
            <person name="Jin L."/>
        </authorList>
    </citation>
    <scope>NUCLEOTIDE SEQUENCE [LARGE SCALE GENOMIC DNA]</scope>
    <source>
        <strain evidence="11">S13-6-6</strain>
    </source>
</reference>
<name>A0A7G5XKG5_9BACT</name>
<sequence length="1120" mass="123566">MKLTIVFMIAVALQVSATGYGQKINISEQNVPLEKIFKLIKKQSGYGFFYENVLIEKAGKVSVNLKNASITQVLDSCLAGQGLTYEIVDRTIAIKRKDGNSAPIPIPIPQIDITGIVKDAENNPIVGVSVTVIGENVGTATSATGSFSIQVAKGAVLRFSFVGYETREITVKDANVINVTLKLLPASLNDVVIVGYGSQRKASVTGAVTTVSGREILRSPTSNVTNSLIGRLTGLSAVQRSGQPGNNEALINIRGSATYNNNAAIVVVDGVERAGFGDIDPNEIETVTVLKDAASTAVFGIKGANGVIVITTKSGREGKPRISYSGNVSFQTYTGIPKAMSAYDNALLINEANRNDGLTETWTQDELQKFKDGSDPLGYPDVNWFDYLTRKVFPQTQHNLSISGGTKVIKYFASIGYLFEDGIFKKFESPFGFKTTPSYSRYNFRTNVDFTLSKDLQIGVRLGGKLGSRYQPAGLRSGSGSFSYDNIEAMISRILQTPSFAYPVMLPDGRIAQNPNVGTNIWNPYAVITRWGTREDDSNTLESTFNLNYKLDAVTKGLSFKTVFGYDSYFSSNVRRNAVWAAYVINRQTKEVTLSPDRPRDEPLSGLISSYDGLISSNLQTGFNYDRTFGEHAFTGLLLATRQLINQQGSGLNAPPRASQGLVGRITYNLSKKYFVEFNAAYNGSEQFAKGKQYGFFPAVSAGWTLSKENFMQNVLWVTNLKIRGSYGIVGNDKLNTRFLFLDNFSQISGGLSTDPVYSRPGTGVQFGLPTSLVNYQVVVPTSFGNPDVTWEKGTKRNIGLEASLFNSSLSIVVDLFDENRVDILTNRSSGLQTYGQTYPALNIGRVYNKGYEVEVDYRRNTRNISWGISAQISYARNKIISRDEPPGRPDYLKQEGKPVGQFFGFLSDGFYSSLDDIANSPTNTLGKPIPGDLKYKDYNNDGKIDADDVVPIGYSRTPEYIYSFSPSISYKGVSLSILFQGVANVSSDVILSEQNNGQQMYEFQKGRWTADKAAEATWPALHSRGNAYISYRLNDFILQDASYLKIRNIELSWNLPKSWLSAMKIEGLRIYVTGQNLFTWTKYKMYLDPENINLSNTDFSKQSIYPTSRIYNFGVNLQL</sequence>
<feature type="domain" description="Secretin/TonB short N-terminal" evidence="9">
    <location>
        <begin position="46"/>
        <end position="97"/>
    </location>
</feature>
<gene>
    <name evidence="10" type="ORF">H4075_07215</name>
</gene>
<dbReference type="Proteomes" id="UP000515344">
    <property type="component" value="Chromosome"/>
</dbReference>
<dbReference type="Pfam" id="PF13715">
    <property type="entry name" value="CarbopepD_reg_2"/>
    <property type="match status" value="1"/>
</dbReference>
<evidence type="ECO:0000313" key="10">
    <source>
        <dbReference type="EMBL" id="QNA45968.1"/>
    </source>
</evidence>
<dbReference type="Pfam" id="PF07660">
    <property type="entry name" value="STN"/>
    <property type="match status" value="1"/>
</dbReference>
<dbReference type="InterPro" id="IPR012910">
    <property type="entry name" value="Plug_dom"/>
</dbReference>